<keyword evidence="4" id="KW-1185">Reference proteome</keyword>
<organism evidence="3 4">
    <name type="scientific">Kytococcus schroeteri</name>
    <dbReference type="NCBI Taxonomy" id="138300"/>
    <lineage>
        <taxon>Bacteria</taxon>
        <taxon>Bacillati</taxon>
        <taxon>Actinomycetota</taxon>
        <taxon>Actinomycetes</taxon>
        <taxon>Micrococcales</taxon>
        <taxon>Kytococcaceae</taxon>
        <taxon>Kytococcus</taxon>
    </lineage>
</organism>
<keyword evidence="2" id="KW-0812">Transmembrane</keyword>
<sequence length="200" mass="20376">MTTAPWSGPRGLRGRSLPGTDALRPAAWGRAVGAAAGTGVRTARGYVTSCSRKVFAVLCAVLVLLAMVAALLLNTARGAGAFQLAEAESSQRQAAETRLALEAQVDEMNSPEQVSRRAEDLGMVPAGTMGYVDPASGSVVGEAEVAEAAPTKEDASKDSAKGKDPARGEGAGKDSEDEGAARGKGPKDAAKPSSKTADRH</sequence>
<evidence type="ECO:0008006" key="5">
    <source>
        <dbReference type="Google" id="ProtNLM"/>
    </source>
</evidence>
<dbReference type="OrthoDB" id="4792842at2"/>
<evidence type="ECO:0000256" key="1">
    <source>
        <dbReference type="SAM" id="MobiDB-lite"/>
    </source>
</evidence>
<protein>
    <recommendedName>
        <fullName evidence="5">Cell division protein FtsL</fullName>
    </recommendedName>
</protein>
<name>A0A2I1PA90_9MICO</name>
<proteinExistence type="predicted"/>
<evidence type="ECO:0000313" key="4">
    <source>
        <dbReference type="Proteomes" id="UP000234206"/>
    </source>
</evidence>
<feature type="compositionally biased region" description="Basic and acidic residues" evidence="1">
    <location>
        <begin position="150"/>
        <end position="200"/>
    </location>
</feature>
<keyword evidence="2" id="KW-1133">Transmembrane helix</keyword>
<evidence type="ECO:0000313" key="3">
    <source>
        <dbReference type="EMBL" id="PKZ41542.1"/>
    </source>
</evidence>
<accession>A0A2I1PA90</accession>
<evidence type="ECO:0000256" key="2">
    <source>
        <dbReference type="SAM" id="Phobius"/>
    </source>
</evidence>
<feature type="region of interest" description="Disordered" evidence="1">
    <location>
        <begin position="141"/>
        <end position="200"/>
    </location>
</feature>
<keyword evidence="2" id="KW-0472">Membrane</keyword>
<comment type="caution">
    <text evidence="3">The sequence shown here is derived from an EMBL/GenBank/DDBJ whole genome shotgun (WGS) entry which is preliminary data.</text>
</comment>
<dbReference type="Proteomes" id="UP000234206">
    <property type="component" value="Unassembled WGS sequence"/>
</dbReference>
<feature type="transmembrane region" description="Helical" evidence="2">
    <location>
        <begin position="54"/>
        <end position="73"/>
    </location>
</feature>
<dbReference type="RefSeq" id="WP_070703829.1">
    <property type="nucleotide sequence ID" value="NZ_JBHLVH010000013.1"/>
</dbReference>
<dbReference type="AlphaFoldDB" id="A0A2I1PA90"/>
<gene>
    <name evidence="3" type="ORF">CYJ76_07475</name>
</gene>
<reference evidence="3 4" key="1">
    <citation type="submission" date="2017-12" db="EMBL/GenBank/DDBJ databases">
        <title>Phylogenetic diversity of female urinary microbiome.</title>
        <authorList>
            <person name="Thomas-White K."/>
            <person name="Wolfe A.J."/>
        </authorList>
    </citation>
    <scope>NUCLEOTIDE SEQUENCE [LARGE SCALE GENOMIC DNA]</scope>
    <source>
        <strain evidence="3 4">UMB1298</strain>
    </source>
</reference>
<dbReference type="EMBL" id="PKIZ01000012">
    <property type="protein sequence ID" value="PKZ41542.1"/>
    <property type="molecule type" value="Genomic_DNA"/>
</dbReference>